<dbReference type="Proteomes" id="UP000054166">
    <property type="component" value="Unassembled WGS sequence"/>
</dbReference>
<organism evidence="1 2">
    <name type="scientific">Piloderma croceum (strain F 1598)</name>
    <dbReference type="NCBI Taxonomy" id="765440"/>
    <lineage>
        <taxon>Eukaryota</taxon>
        <taxon>Fungi</taxon>
        <taxon>Dikarya</taxon>
        <taxon>Basidiomycota</taxon>
        <taxon>Agaricomycotina</taxon>
        <taxon>Agaricomycetes</taxon>
        <taxon>Agaricomycetidae</taxon>
        <taxon>Atheliales</taxon>
        <taxon>Atheliaceae</taxon>
        <taxon>Piloderma</taxon>
    </lineage>
</organism>
<reference evidence="2" key="2">
    <citation type="submission" date="2015-01" db="EMBL/GenBank/DDBJ databases">
        <title>Evolutionary Origins and Diversification of the Mycorrhizal Mutualists.</title>
        <authorList>
            <consortium name="DOE Joint Genome Institute"/>
            <consortium name="Mycorrhizal Genomics Consortium"/>
            <person name="Kohler A."/>
            <person name="Kuo A."/>
            <person name="Nagy L.G."/>
            <person name="Floudas D."/>
            <person name="Copeland A."/>
            <person name="Barry K.W."/>
            <person name="Cichocki N."/>
            <person name="Veneault-Fourrey C."/>
            <person name="LaButti K."/>
            <person name="Lindquist E.A."/>
            <person name="Lipzen A."/>
            <person name="Lundell T."/>
            <person name="Morin E."/>
            <person name="Murat C."/>
            <person name="Riley R."/>
            <person name="Ohm R."/>
            <person name="Sun H."/>
            <person name="Tunlid A."/>
            <person name="Henrissat B."/>
            <person name="Grigoriev I.V."/>
            <person name="Hibbett D.S."/>
            <person name="Martin F."/>
        </authorList>
    </citation>
    <scope>NUCLEOTIDE SEQUENCE [LARGE SCALE GENOMIC DNA]</scope>
    <source>
        <strain evidence="2">F 1598</strain>
    </source>
</reference>
<name>A0A0C3BK01_PILCF</name>
<dbReference type="EMBL" id="KN832981">
    <property type="protein sequence ID" value="KIM86683.1"/>
    <property type="molecule type" value="Genomic_DNA"/>
</dbReference>
<sequence>MTTFVLAEGLPGRPVRRYMKALDAWKAAPRCGSYDTEKAKGWLVANRWYRTDHLDGKIRNLDQEDNVFMTVGASIPDRVYEQARINCLGRKQYKQKIS</sequence>
<evidence type="ECO:0000313" key="2">
    <source>
        <dbReference type="Proteomes" id="UP000054166"/>
    </source>
</evidence>
<keyword evidence="2" id="KW-1185">Reference proteome</keyword>
<gene>
    <name evidence="1" type="ORF">PILCRDRAFT_312697</name>
</gene>
<reference evidence="1 2" key="1">
    <citation type="submission" date="2014-04" db="EMBL/GenBank/DDBJ databases">
        <authorList>
            <consortium name="DOE Joint Genome Institute"/>
            <person name="Kuo A."/>
            <person name="Tarkka M."/>
            <person name="Buscot F."/>
            <person name="Kohler A."/>
            <person name="Nagy L.G."/>
            <person name="Floudas D."/>
            <person name="Copeland A."/>
            <person name="Barry K.W."/>
            <person name="Cichocki N."/>
            <person name="Veneault-Fourrey C."/>
            <person name="LaButti K."/>
            <person name="Lindquist E.A."/>
            <person name="Lipzen A."/>
            <person name="Lundell T."/>
            <person name="Morin E."/>
            <person name="Murat C."/>
            <person name="Sun H."/>
            <person name="Tunlid A."/>
            <person name="Henrissat B."/>
            <person name="Grigoriev I.V."/>
            <person name="Hibbett D.S."/>
            <person name="Martin F."/>
            <person name="Nordberg H.P."/>
            <person name="Cantor M.N."/>
            <person name="Hua S.X."/>
        </authorList>
    </citation>
    <scope>NUCLEOTIDE SEQUENCE [LARGE SCALE GENOMIC DNA]</scope>
    <source>
        <strain evidence="1 2">F 1598</strain>
    </source>
</reference>
<accession>A0A0C3BK01</accession>
<protein>
    <submittedName>
        <fullName evidence="1">Uncharacterized protein</fullName>
    </submittedName>
</protein>
<evidence type="ECO:0000313" key="1">
    <source>
        <dbReference type="EMBL" id="KIM86683.1"/>
    </source>
</evidence>
<dbReference type="AlphaFoldDB" id="A0A0C3BK01"/>
<proteinExistence type="predicted"/>
<dbReference type="InParanoid" id="A0A0C3BK01"/>
<dbReference type="HOGENOM" id="CLU_2334397_0_0_1"/>